<evidence type="ECO:0000256" key="5">
    <source>
        <dbReference type="ARBA" id="ARBA00022960"/>
    </source>
</evidence>
<feature type="binding site" evidence="10">
    <location>
        <position position="302"/>
    </location>
    <ligand>
        <name>UDP-N-acetyl-alpha-D-glucosamine</name>
        <dbReference type="ChEBI" id="CHEBI:57705"/>
    </ligand>
</feature>
<evidence type="ECO:0000259" key="12">
    <source>
        <dbReference type="Pfam" id="PF04101"/>
    </source>
</evidence>
<comment type="catalytic activity">
    <reaction evidence="10">
        <text>di-trans,octa-cis-undecaprenyl diphospho-N-acetyl-alpha-D-muramoyl-L-alanyl-D-glutamyl-meso-2,6-diaminopimeloyl-D-alanyl-D-alanine + UDP-N-acetyl-alpha-D-glucosamine = di-trans,octa-cis-undecaprenyl diphospho-[N-acetyl-alpha-D-glucosaminyl-(1-&gt;4)]-N-acetyl-alpha-D-muramoyl-L-alanyl-D-glutamyl-meso-2,6-diaminopimeloyl-D-alanyl-D-alanine + UDP + H(+)</text>
        <dbReference type="Rhea" id="RHEA:31227"/>
        <dbReference type="ChEBI" id="CHEBI:15378"/>
        <dbReference type="ChEBI" id="CHEBI:57705"/>
        <dbReference type="ChEBI" id="CHEBI:58223"/>
        <dbReference type="ChEBI" id="CHEBI:61387"/>
        <dbReference type="ChEBI" id="CHEBI:61388"/>
        <dbReference type="EC" id="2.4.1.227"/>
    </reaction>
</comment>
<dbReference type="SUPFAM" id="SSF53756">
    <property type="entry name" value="UDP-Glycosyltransferase/glycogen phosphorylase"/>
    <property type="match status" value="1"/>
</dbReference>
<keyword evidence="9 10" id="KW-0961">Cell wall biogenesis/degradation</keyword>
<dbReference type="Proteomes" id="UP000051494">
    <property type="component" value="Unassembled WGS sequence"/>
</dbReference>
<evidence type="ECO:0000313" key="15">
    <source>
        <dbReference type="Proteomes" id="UP000051494"/>
    </source>
</evidence>
<dbReference type="GO" id="GO:0009252">
    <property type="term" value="P:peptidoglycan biosynthetic process"/>
    <property type="evidence" value="ECO:0007669"/>
    <property type="project" value="UniProtKB-UniRule"/>
</dbReference>
<evidence type="ECO:0000256" key="10">
    <source>
        <dbReference type="HAMAP-Rule" id="MF_00033"/>
    </source>
</evidence>
<keyword evidence="1 10" id="KW-1003">Cell membrane</keyword>
<feature type="binding site" evidence="10">
    <location>
        <position position="127"/>
    </location>
    <ligand>
        <name>UDP-N-acetyl-alpha-D-glucosamine</name>
        <dbReference type="ChEBI" id="CHEBI:57705"/>
    </ligand>
</feature>
<dbReference type="EMBL" id="LKHV02000001">
    <property type="protein sequence ID" value="MCS5708139.1"/>
    <property type="molecule type" value="Genomic_DNA"/>
</dbReference>
<comment type="subcellular location">
    <subcellularLocation>
        <location evidence="10">Cell membrane</location>
        <topology evidence="10">Peripheral membrane protein</topology>
        <orientation evidence="10">Cytoplasmic side</orientation>
    </subcellularLocation>
</comment>
<dbReference type="OrthoDB" id="9808936at2"/>
<keyword evidence="8 10" id="KW-0131">Cell cycle</keyword>
<dbReference type="UniPathway" id="UPA00219"/>
<dbReference type="EMBL" id="LKHV01000007">
    <property type="protein sequence ID" value="KRG18378.1"/>
    <property type="molecule type" value="Genomic_DNA"/>
</dbReference>
<keyword evidence="15" id="KW-1185">Reference proteome</keyword>
<keyword evidence="7 10" id="KW-0472">Membrane</keyword>
<evidence type="ECO:0000313" key="14">
    <source>
        <dbReference type="EMBL" id="MCS5708139.1"/>
    </source>
</evidence>
<comment type="caution">
    <text evidence="10">Lacks conserved residue(s) required for the propagation of feature annotation.</text>
</comment>
<name>A0A0Q9YM75_9GAMM</name>
<dbReference type="Gene3D" id="3.40.50.2000">
    <property type="entry name" value="Glycogen Phosphorylase B"/>
    <property type="match status" value="2"/>
</dbReference>
<comment type="function">
    <text evidence="10">Cell wall formation. Catalyzes the transfer of a GlcNAc subunit on undecaprenyl-pyrophosphoryl-MurNAc-pentapeptide (lipid intermediate I) to form undecaprenyl-pyrophosphoryl-MurNAc-(pentapeptide)GlcNAc (lipid intermediate II).</text>
</comment>
<reference evidence="14" key="3">
    <citation type="submission" date="2021-06" db="EMBL/GenBank/DDBJ databases">
        <title>Genomic Description and Analysis of Intracellular Bacteria, Candidatus Berkiella cookevillensis and Candidatus Berkiella aquae.</title>
        <authorList>
            <person name="Kidane D.T."/>
            <person name="Mehari Y.T."/>
            <person name="Rice F.C."/>
            <person name="Arivett B.A."/>
            <person name="Farone A.L."/>
            <person name="Berk S.G."/>
            <person name="Farone M.B."/>
        </authorList>
    </citation>
    <scope>NUCLEOTIDE SEQUENCE</scope>
    <source>
        <strain evidence="14">CC99</strain>
    </source>
</reference>
<feature type="binding site" evidence="10">
    <location>
        <begin position="15"/>
        <end position="17"/>
    </location>
    <ligand>
        <name>UDP-N-acetyl-alpha-D-glucosamine</name>
        <dbReference type="ChEBI" id="CHEBI:57705"/>
    </ligand>
</feature>
<feature type="domain" description="Glycosyltransferase family 28 N-terminal" evidence="11">
    <location>
        <begin position="8"/>
        <end position="145"/>
    </location>
</feature>
<feature type="binding site" evidence="10">
    <location>
        <begin position="276"/>
        <end position="281"/>
    </location>
    <ligand>
        <name>UDP-N-acetyl-alpha-D-glucosamine</name>
        <dbReference type="ChEBI" id="CHEBI:57705"/>
    </ligand>
</feature>
<gene>
    <name evidence="10 13" type="primary">murG</name>
    <name evidence="14" type="ORF">CC99x_004405</name>
    <name evidence="13" type="ORF">CC99x_01590</name>
</gene>
<accession>A0A0Q9YM75</accession>
<evidence type="ECO:0000256" key="6">
    <source>
        <dbReference type="ARBA" id="ARBA00022984"/>
    </source>
</evidence>
<dbReference type="HAMAP" id="MF_00033">
    <property type="entry name" value="MurG"/>
    <property type="match status" value="1"/>
</dbReference>
<dbReference type="GO" id="GO:0051301">
    <property type="term" value="P:cell division"/>
    <property type="evidence" value="ECO:0007669"/>
    <property type="project" value="UniProtKB-KW"/>
</dbReference>
<evidence type="ECO:0000256" key="2">
    <source>
        <dbReference type="ARBA" id="ARBA00022618"/>
    </source>
</evidence>
<evidence type="ECO:0000256" key="4">
    <source>
        <dbReference type="ARBA" id="ARBA00022679"/>
    </source>
</evidence>
<dbReference type="EC" id="2.4.1.227" evidence="10"/>
<evidence type="ECO:0000256" key="1">
    <source>
        <dbReference type="ARBA" id="ARBA00022475"/>
    </source>
</evidence>
<dbReference type="PANTHER" id="PTHR21015">
    <property type="entry name" value="UDP-N-ACETYLGLUCOSAMINE--N-ACETYLMURAMYL-(PENTAPEPTIDE) PYROPHOSPHORYL-UNDECAPRENOL N-ACETYLGLUCOSAMINE TRANSFERASE 1"/>
    <property type="match status" value="1"/>
</dbReference>
<evidence type="ECO:0000256" key="7">
    <source>
        <dbReference type="ARBA" id="ARBA00023136"/>
    </source>
</evidence>
<feature type="domain" description="Glycosyl transferase family 28 C-terminal" evidence="12">
    <location>
        <begin position="196"/>
        <end position="348"/>
    </location>
</feature>
<dbReference type="Pfam" id="PF04101">
    <property type="entry name" value="Glyco_tran_28_C"/>
    <property type="match status" value="1"/>
</dbReference>
<evidence type="ECO:0000256" key="8">
    <source>
        <dbReference type="ARBA" id="ARBA00023306"/>
    </source>
</evidence>
<keyword evidence="4 10" id="KW-0808">Transferase</keyword>
<comment type="similarity">
    <text evidence="10">Belongs to the glycosyltransferase 28 family. MurG subfamily.</text>
</comment>
<evidence type="ECO:0000256" key="3">
    <source>
        <dbReference type="ARBA" id="ARBA00022676"/>
    </source>
</evidence>
<protein>
    <recommendedName>
        <fullName evidence="10">UDP-N-acetylglucosamine--N-acetylmuramyl-(pentapeptide) pyrophosphoryl-undecaprenol N-acetylglucosamine transferase</fullName>
        <ecNumber evidence="10">2.4.1.227</ecNumber>
    </recommendedName>
    <alternativeName>
        <fullName evidence="10">Undecaprenyl-PP-MurNAc-pentapeptide-UDPGlcNAc GlcNAc transferase</fullName>
    </alternativeName>
</protein>
<dbReference type="STRING" id="437022.CC99x_01590"/>
<dbReference type="GO" id="GO:0071555">
    <property type="term" value="P:cell wall organization"/>
    <property type="evidence" value="ECO:0007669"/>
    <property type="project" value="UniProtKB-KW"/>
</dbReference>
<dbReference type="InterPro" id="IPR004276">
    <property type="entry name" value="GlycoTrans_28_N"/>
</dbReference>
<keyword evidence="5 10" id="KW-0133">Cell shape</keyword>
<comment type="pathway">
    <text evidence="10">Cell wall biogenesis; peptidoglycan biosynthesis.</text>
</comment>
<dbReference type="InterPro" id="IPR006009">
    <property type="entry name" value="GlcNAc_MurG"/>
</dbReference>
<proteinExistence type="inferred from homology"/>
<keyword evidence="6 10" id="KW-0573">Peptidoglycan synthesis</keyword>
<evidence type="ECO:0000259" key="11">
    <source>
        <dbReference type="Pfam" id="PF03033"/>
    </source>
</evidence>
<dbReference type="CDD" id="cd03785">
    <property type="entry name" value="GT28_MurG"/>
    <property type="match status" value="1"/>
</dbReference>
<comment type="caution">
    <text evidence="13">The sequence shown here is derived from an EMBL/GenBank/DDBJ whole genome shotgun (WGS) entry which is preliminary data.</text>
</comment>
<reference evidence="13" key="1">
    <citation type="submission" date="2015-09" db="EMBL/GenBank/DDBJ databases">
        <title>Draft Genome Sequences of Two Novel Amoeba-resistant Intranuclear Bacteria, Candidatus Berkiella cookevillensis and Candidatus Berkiella aquae.</title>
        <authorList>
            <person name="Mehari Y.T."/>
            <person name="Arivett B.A."/>
            <person name="Farone A.L."/>
            <person name="Gunderson J.H."/>
            <person name="Farone M.B."/>
        </authorList>
    </citation>
    <scope>NUCLEOTIDE SEQUENCE [LARGE SCALE GENOMIC DNA]</scope>
    <source>
        <strain evidence="13">CC99</strain>
    </source>
</reference>
<dbReference type="InterPro" id="IPR007235">
    <property type="entry name" value="Glyco_trans_28_C"/>
</dbReference>
<evidence type="ECO:0000256" key="9">
    <source>
        <dbReference type="ARBA" id="ARBA00023316"/>
    </source>
</evidence>
<dbReference type="GO" id="GO:0050511">
    <property type="term" value="F:undecaprenyldiphospho-muramoylpentapeptide beta-N-acetylglucosaminyltransferase activity"/>
    <property type="evidence" value="ECO:0007669"/>
    <property type="project" value="UniProtKB-UniRule"/>
</dbReference>
<dbReference type="GO" id="GO:0008360">
    <property type="term" value="P:regulation of cell shape"/>
    <property type="evidence" value="ECO:0007669"/>
    <property type="project" value="UniProtKB-KW"/>
</dbReference>
<dbReference type="NCBIfam" id="TIGR01133">
    <property type="entry name" value="murG"/>
    <property type="match status" value="1"/>
</dbReference>
<organism evidence="13">
    <name type="scientific">Candidatus Berkiella cookevillensis</name>
    <dbReference type="NCBI Taxonomy" id="437022"/>
    <lineage>
        <taxon>Bacteria</taxon>
        <taxon>Pseudomonadati</taxon>
        <taxon>Pseudomonadota</taxon>
        <taxon>Gammaproteobacteria</taxon>
        <taxon>Candidatus Berkiellales</taxon>
        <taxon>Candidatus Berkiellaceae</taxon>
        <taxon>Candidatus Berkiella</taxon>
    </lineage>
</organism>
<feature type="binding site" evidence="10">
    <location>
        <position position="203"/>
    </location>
    <ligand>
        <name>UDP-N-acetyl-alpha-D-glucosamine</name>
        <dbReference type="ChEBI" id="CHEBI:57705"/>
    </ligand>
</feature>
<evidence type="ECO:0000313" key="13">
    <source>
        <dbReference type="EMBL" id="KRG18378.1"/>
    </source>
</evidence>
<dbReference type="GO" id="GO:0005886">
    <property type="term" value="C:plasma membrane"/>
    <property type="evidence" value="ECO:0007669"/>
    <property type="project" value="UniProtKB-SubCell"/>
</dbReference>
<dbReference type="PATRIC" id="fig|1590042.3.peg.1614"/>
<sequence>MVTKQKTILIVAGGTGGHVMPALAVAEYFIEQGIAVHWLGTKQGIEYKVVNKKNIPISYLHISGLRGKGILQKLLGPIKIAIACFEAARILIRVKPNMVLTMGGYVSGPAGLAAWMLRFPLVIHEQNAIAGWTNKILSRFAKKVLLAYPDTLEHANHKAVVTGNPLRKDFTQISVQSSIQHMVQKSEEPAKSLKIHILVLGGSLGAQKLNQMLPATLCLLDNPAEYEIQHQTGDKHLDSTMALYEQQGIKAKLTTFVEDMVSAYLWADIVICRAGALTVAEVAQLGKACIFVPYPYAVDDHQKFNAKYLSDQGGALLIPENKLTPQTLLEALLTLSDPNRRNQMAEIAKNLAKPMATVKVANECLTVAL</sequence>
<dbReference type="PANTHER" id="PTHR21015:SF22">
    <property type="entry name" value="GLYCOSYLTRANSFERASE"/>
    <property type="match status" value="1"/>
</dbReference>
<feature type="binding site" evidence="10">
    <location>
        <position position="167"/>
    </location>
    <ligand>
        <name>UDP-N-acetyl-alpha-D-glucosamine</name>
        <dbReference type="ChEBI" id="CHEBI:57705"/>
    </ligand>
</feature>
<keyword evidence="2 10" id="KW-0132">Cell division</keyword>
<dbReference type="RefSeq" id="WP_057624678.1">
    <property type="nucleotide sequence ID" value="NZ_LKHV02000001.1"/>
</dbReference>
<dbReference type="AlphaFoldDB" id="A0A0Q9YM75"/>
<keyword evidence="3 10" id="KW-0328">Glycosyltransferase</keyword>
<dbReference type="GO" id="GO:0005975">
    <property type="term" value="P:carbohydrate metabolic process"/>
    <property type="evidence" value="ECO:0007669"/>
    <property type="project" value="InterPro"/>
</dbReference>
<dbReference type="Pfam" id="PF03033">
    <property type="entry name" value="Glyco_transf_28"/>
    <property type="match status" value="1"/>
</dbReference>
<reference evidence="14" key="2">
    <citation type="journal article" date="2016" name="Genome Announc.">
        <title>Draft Genome Sequences of Two Novel Amoeba-Resistant Intranuclear Bacteria, 'Candidatus Berkiella cookevillensis' and 'Candidatus Berkiella aquae'.</title>
        <authorList>
            <person name="Mehari Y.T."/>
            <person name="Arivett B.A."/>
            <person name="Farone A.L."/>
            <person name="Gunderson J.H."/>
            <person name="Farone M.B."/>
        </authorList>
    </citation>
    <scope>NUCLEOTIDE SEQUENCE</scope>
    <source>
        <strain evidence="14">CC99</strain>
    </source>
</reference>